<keyword evidence="2" id="KW-1003">Cell membrane</keyword>
<comment type="subcellular location">
    <subcellularLocation>
        <location evidence="1 10">Cell membrane</location>
        <topology evidence="1 10">Multi-pass membrane protein</topology>
    </subcellularLocation>
</comment>
<dbReference type="GO" id="GO:0005886">
    <property type="term" value="C:plasma membrane"/>
    <property type="evidence" value="ECO:0007669"/>
    <property type="project" value="UniProtKB-SubCell"/>
</dbReference>
<dbReference type="InterPro" id="IPR004117">
    <property type="entry name" value="7tm6_olfct_rcpt"/>
</dbReference>
<feature type="transmembrane region" description="Helical" evidence="10">
    <location>
        <begin position="207"/>
        <end position="229"/>
    </location>
</feature>
<keyword evidence="7 10" id="KW-0472">Membrane</keyword>
<evidence type="ECO:0000256" key="9">
    <source>
        <dbReference type="ARBA" id="ARBA00023224"/>
    </source>
</evidence>
<feature type="transmembrane region" description="Helical" evidence="10">
    <location>
        <begin position="85"/>
        <end position="103"/>
    </location>
</feature>
<feature type="transmembrane region" description="Helical" evidence="10">
    <location>
        <begin position="319"/>
        <end position="343"/>
    </location>
</feature>
<keyword evidence="5 10" id="KW-0552">Olfaction</keyword>
<dbReference type="GO" id="GO:0005549">
    <property type="term" value="F:odorant binding"/>
    <property type="evidence" value="ECO:0007669"/>
    <property type="project" value="InterPro"/>
</dbReference>
<keyword evidence="9 10" id="KW-0807">Transducer</keyword>
<dbReference type="PANTHER" id="PTHR21137:SF35">
    <property type="entry name" value="ODORANT RECEPTOR 19A-RELATED"/>
    <property type="match status" value="1"/>
</dbReference>
<keyword evidence="11" id="KW-1185">Reference proteome</keyword>
<keyword evidence="3 10" id="KW-0716">Sensory transduction</keyword>
<dbReference type="PANTHER" id="PTHR21137">
    <property type="entry name" value="ODORANT RECEPTOR"/>
    <property type="match status" value="1"/>
</dbReference>
<sequence>MNAGKIQIEEQIFNRNYKSDLSFNIRFNFWMLRLVGSWPRPVYHPRLKTIENAFLQLLCYVLLGCSLIPGSVGIVFEQKDLYMQFKLGSTLGFILMAVLKYYFLNHHEDDIRWCTEYIDNDWKNVKHYEDRKIMLDSASFCHRLILICGFFSYGSVIFFCIILPLTQGRIVEEGGNLTYIMPSIYFPMTILDFRHSPYNEIICMVQLLSSFVCNSITVTACALAALLAMHACGQIQVLMSWMENLVDGREKNIDSLDQRLANIVELHVRIVKFFSFIARTDNLLREISLIEFVGCTIIMCFVGYYTMMEWSFTQPVSGLTWIIVLISITFNIFIFCYIGELLVQETIKISEKSYMIEWYRMPGKTQLAIPLIISMSRSTMKITAGNIIELSVSSFADVSIAVDVHKLKINQACPNCCFKDGSALADFRAG</sequence>
<protein>
    <recommendedName>
        <fullName evidence="10">Odorant receptor</fullName>
    </recommendedName>
</protein>
<feature type="transmembrane region" description="Helical" evidence="10">
    <location>
        <begin position="289"/>
        <end position="307"/>
    </location>
</feature>
<evidence type="ECO:0000256" key="5">
    <source>
        <dbReference type="ARBA" id="ARBA00022725"/>
    </source>
</evidence>
<dbReference type="Proteomes" id="UP000694925">
    <property type="component" value="Unplaced"/>
</dbReference>
<dbReference type="GO" id="GO:0004984">
    <property type="term" value="F:olfactory receptor activity"/>
    <property type="evidence" value="ECO:0007669"/>
    <property type="project" value="InterPro"/>
</dbReference>
<organism evidence="11 12">
    <name type="scientific">Ceratina calcarata</name>
    <dbReference type="NCBI Taxonomy" id="156304"/>
    <lineage>
        <taxon>Eukaryota</taxon>
        <taxon>Metazoa</taxon>
        <taxon>Ecdysozoa</taxon>
        <taxon>Arthropoda</taxon>
        <taxon>Hexapoda</taxon>
        <taxon>Insecta</taxon>
        <taxon>Pterygota</taxon>
        <taxon>Neoptera</taxon>
        <taxon>Endopterygota</taxon>
        <taxon>Hymenoptera</taxon>
        <taxon>Apocrita</taxon>
        <taxon>Aculeata</taxon>
        <taxon>Apoidea</taxon>
        <taxon>Anthophila</taxon>
        <taxon>Apidae</taxon>
        <taxon>Ceratina</taxon>
        <taxon>Zadontomerus</taxon>
    </lineage>
</organism>
<evidence type="ECO:0000256" key="10">
    <source>
        <dbReference type="RuleBase" id="RU351113"/>
    </source>
</evidence>
<dbReference type="Pfam" id="PF02949">
    <property type="entry name" value="7tm_6"/>
    <property type="match status" value="1"/>
</dbReference>
<comment type="similarity">
    <text evidence="10">Belongs to the insect chemoreceptor superfamily. Heteromeric odorant receptor channel (TC 1.A.69) family.</text>
</comment>
<evidence type="ECO:0000313" key="12">
    <source>
        <dbReference type="RefSeq" id="XP_026672267.1"/>
    </source>
</evidence>
<keyword evidence="4 10" id="KW-0812">Transmembrane</keyword>
<feature type="transmembrane region" description="Helical" evidence="10">
    <location>
        <begin position="53"/>
        <end position="76"/>
    </location>
</feature>
<feature type="transmembrane region" description="Helical" evidence="10">
    <location>
        <begin position="144"/>
        <end position="165"/>
    </location>
</feature>
<gene>
    <name evidence="12" type="primary">LOC108628421</name>
</gene>
<dbReference type="GO" id="GO:0007165">
    <property type="term" value="P:signal transduction"/>
    <property type="evidence" value="ECO:0007669"/>
    <property type="project" value="UniProtKB-KW"/>
</dbReference>
<dbReference type="AlphaFoldDB" id="A0AAJ7S6J9"/>
<evidence type="ECO:0000313" key="11">
    <source>
        <dbReference type="Proteomes" id="UP000694925"/>
    </source>
</evidence>
<comment type="caution">
    <text evidence="10">Lacks conserved residue(s) required for the propagation of feature annotation.</text>
</comment>
<evidence type="ECO:0000256" key="1">
    <source>
        <dbReference type="ARBA" id="ARBA00004651"/>
    </source>
</evidence>
<evidence type="ECO:0000256" key="4">
    <source>
        <dbReference type="ARBA" id="ARBA00022692"/>
    </source>
</evidence>
<keyword evidence="6 10" id="KW-1133">Transmembrane helix</keyword>
<keyword evidence="8 10" id="KW-0675">Receptor</keyword>
<evidence type="ECO:0000256" key="3">
    <source>
        <dbReference type="ARBA" id="ARBA00022606"/>
    </source>
</evidence>
<evidence type="ECO:0000256" key="2">
    <source>
        <dbReference type="ARBA" id="ARBA00022475"/>
    </source>
</evidence>
<evidence type="ECO:0000256" key="8">
    <source>
        <dbReference type="ARBA" id="ARBA00023170"/>
    </source>
</evidence>
<accession>A0AAJ7S6J9</accession>
<reference evidence="12" key="1">
    <citation type="submission" date="2025-08" db="UniProtKB">
        <authorList>
            <consortium name="RefSeq"/>
        </authorList>
    </citation>
    <scope>IDENTIFICATION</scope>
    <source>
        <tissue evidence="12">Whole body</tissue>
    </source>
</reference>
<name>A0AAJ7S6J9_9HYME</name>
<proteinExistence type="inferred from homology"/>
<evidence type="ECO:0000256" key="7">
    <source>
        <dbReference type="ARBA" id="ARBA00023136"/>
    </source>
</evidence>
<dbReference type="GeneID" id="108628421"/>
<dbReference type="RefSeq" id="XP_026672267.1">
    <property type="nucleotide sequence ID" value="XM_026816466.1"/>
</dbReference>
<evidence type="ECO:0000256" key="6">
    <source>
        <dbReference type="ARBA" id="ARBA00022989"/>
    </source>
</evidence>